<dbReference type="InterPro" id="IPR002130">
    <property type="entry name" value="Cyclophilin-type_PPIase_dom"/>
</dbReference>
<feature type="chain" id="PRO_5013302019" description="peptidylprolyl isomerase" evidence="4">
    <location>
        <begin position="28"/>
        <end position="319"/>
    </location>
</feature>
<organism evidence="6 7">
    <name type="scientific">Cognaticolwellia beringensis</name>
    <dbReference type="NCBI Taxonomy" id="1967665"/>
    <lineage>
        <taxon>Bacteria</taxon>
        <taxon>Pseudomonadati</taxon>
        <taxon>Pseudomonadota</taxon>
        <taxon>Gammaproteobacteria</taxon>
        <taxon>Alteromonadales</taxon>
        <taxon>Colwelliaceae</taxon>
        <taxon>Cognaticolwellia</taxon>
    </lineage>
</organism>
<evidence type="ECO:0000256" key="1">
    <source>
        <dbReference type="ARBA" id="ARBA00013194"/>
    </source>
</evidence>
<evidence type="ECO:0000256" key="3">
    <source>
        <dbReference type="ARBA" id="ARBA00023235"/>
    </source>
</evidence>
<proteinExistence type="predicted"/>
<dbReference type="InterPro" id="IPR044666">
    <property type="entry name" value="Cyclophilin_A-like"/>
</dbReference>
<dbReference type="InterPro" id="IPR029000">
    <property type="entry name" value="Cyclophilin-like_dom_sf"/>
</dbReference>
<keyword evidence="4" id="KW-0732">Signal</keyword>
<dbReference type="OrthoDB" id="9807797at2"/>
<evidence type="ECO:0000256" key="2">
    <source>
        <dbReference type="ARBA" id="ARBA00023110"/>
    </source>
</evidence>
<name>A0A222G7T4_9GAMM</name>
<reference evidence="6 7" key="1">
    <citation type="submission" date="2017-08" db="EMBL/GenBank/DDBJ databases">
        <title>Complete genome of Colwellia sp. NB097-1, a psychrophile bacterium ioslated from Bering Sea.</title>
        <authorList>
            <person name="Chen X."/>
        </authorList>
    </citation>
    <scope>NUCLEOTIDE SEQUENCE [LARGE SCALE GENOMIC DNA]</scope>
    <source>
        <strain evidence="6 7">NB097-1</strain>
    </source>
</reference>
<dbReference type="SUPFAM" id="SSF50891">
    <property type="entry name" value="Cyclophilin-like"/>
    <property type="match status" value="1"/>
</dbReference>
<dbReference type="PROSITE" id="PS51257">
    <property type="entry name" value="PROKAR_LIPOPROTEIN"/>
    <property type="match status" value="1"/>
</dbReference>
<dbReference type="PANTHER" id="PTHR45625:SF4">
    <property type="entry name" value="PEPTIDYLPROLYL ISOMERASE DOMAIN AND WD REPEAT-CONTAINING PROTEIN 1"/>
    <property type="match status" value="1"/>
</dbReference>
<evidence type="ECO:0000313" key="6">
    <source>
        <dbReference type="EMBL" id="ASP47860.1"/>
    </source>
</evidence>
<keyword evidence="2" id="KW-0697">Rotamase</keyword>
<dbReference type="EMBL" id="CP020465">
    <property type="protein sequence ID" value="ASP47860.1"/>
    <property type="molecule type" value="Genomic_DNA"/>
</dbReference>
<dbReference type="RefSeq" id="WP_081150904.1">
    <property type="nucleotide sequence ID" value="NZ_CP020465.1"/>
</dbReference>
<dbReference type="Proteomes" id="UP000202259">
    <property type="component" value="Chromosome"/>
</dbReference>
<dbReference type="AlphaFoldDB" id="A0A222G7T4"/>
<evidence type="ECO:0000259" key="5">
    <source>
        <dbReference type="PROSITE" id="PS50072"/>
    </source>
</evidence>
<accession>A0A222G7T4</accession>
<evidence type="ECO:0000313" key="7">
    <source>
        <dbReference type="Proteomes" id="UP000202259"/>
    </source>
</evidence>
<feature type="domain" description="PPIase cyclophilin-type" evidence="5">
    <location>
        <begin position="56"/>
        <end position="251"/>
    </location>
</feature>
<dbReference type="PANTHER" id="PTHR45625">
    <property type="entry name" value="PEPTIDYL-PROLYL CIS-TRANS ISOMERASE-RELATED"/>
    <property type="match status" value="1"/>
</dbReference>
<dbReference type="Pfam" id="PF00160">
    <property type="entry name" value="Pro_isomerase"/>
    <property type="match status" value="1"/>
</dbReference>
<dbReference type="PROSITE" id="PS50072">
    <property type="entry name" value="CSA_PPIASE_2"/>
    <property type="match status" value="1"/>
</dbReference>
<protein>
    <recommendedName>
        <fullName evidence="1">peptidylprolyl isomerase</fullName>
        <ecNumber evidence="1">5.2.1.8</ecNumber>
    </recommendedName>
</protein>
<sequence length="319" mass="35760">MKLRKIFLSQIIICSCLTLSLNTLVNAEQNVQQQRTTKIASQSDDSKQDEWRTVAIENMVLLTLPHGEVVIELAPQFSPKHVEQFIRLTQDGHYDDNKFYRVIDGFVAQAGPEEDSIADSSVPLLALEGEWPTDKNWLFTLVQKKDLFAEQTGFKDGFAVGHNPSENKAWLTHCPGIIAMARGNDADSGSSHFYITNGQAPRYLDRIMSIFGRVIYGMNHVQAITRTATIEGETEVANATYTPIVSMQMMADVPPSEQIHLAVKNTESKLFATKLAERIKRDNAFFFKKPPPVLDVCQTPVLTRLLANNNKNKPIKKSP</sequence>
<dbReference type="KEGG" id="cber:B5D82_08880"/>
<evidence type="ECO:0000256" key="4">
    <source>
        <dbReference type="SAM" id="SignalP"/>
    </source>
</evidence>
<dbReference type="Gene3D" id="2.40.100.10">
    <property type="entry name" value="Cyclophilin-like"/>
    <property type="match status" value="1"/>
</dbReference>
<feature type="signal peptide" evidence="4">
    <location>
        <begin position="1"/>
        <end position="27"/>
    </location>
</feature>
<keyword evidence="7" id="KW-1185">Reference proteome</keyword>
<dbReference type="GO" id="GO:0003755">
    <property type="term" value="F:peptidyl-prolyl cis-trans isomerase activity"/>
    <property type="evidence" value="ECO:0007669"/>
    <property type="project" value="UniProtKB-KW"/>
</dbReference>
<dbReference type="EC" id="5.2.1.8" evidence="1"/>
<keyword evidence="3 6" id="KW-0413">Isomerase</keyword>
<gene>
    <name evidence="6" type="ORF">B5D82_08880</name>
</gene>